<accession>A0A7X0H600</accession>
<evidence type="ECO:0000256" key="1">
    <source>
        <dbReference type="SAM" id="MobiDB-lite"/>
    </source>
</evidence>
<proteinExistence type="predicted"/>
<keyword evidence="2" id="KW-0732">Signal</keyword>
<protein>
    <submittedName>
        <fullName evidence="3">Uncharacterized protein</fullName>
    </submittedName>
</protein>
<dbReference type="AlphaFoldDB" id="A0A7X0H600"/>
<name>A0A7X0H600_9BACT</name>
<gene>
    <name evidence="3" type="ORF">HNQ40_001696</name>
</gene>
<evidence type="ECO:0000313" key="3">
    <source>
        <dbReference type="EMBL" id="MBB6429890.1"/>
    </source>
</evidence>
<dbReference type="EMBL" id="JACHGY010000001">
    <property type="protein sequence ID" value="MBB6429890.1"/>
    <property type="molecule type" value="Genomic_DNA"/>
</dbReference>
<comment type="caution">
    <text evidence="3">The sequence shown here is derived from an EMBL/GenBank/DDBJ whole genome shotgun (WGS) entry which is preliminary data.</text>
</comment>
<dbReference type="RefSeq" id="WP_184677447.1">
    <property type="nucleotide sequence ID" value="NZ_JACHGY010000001.1"/>
</dbReference>
<keyword evidence="4" id="KW-1185">Reference proteome</keyword>
<feature type="signal peptide" evidence="2">
    <location>
        <begin position="1"/>
        <end position="32"/>
    </location>
</feature>
<dbReference type="Proteomes" id="UP000541810">
    <property type="component" value="Unassembled WGS sequence"/>
</dbReference>
<evidence type="ECO:0000256" key="2">
    <source>
        <dbReference type="SAM" id="SignalP"/>
    </source>
</evidence>
<reference evidence="3 4" key="1">
    <citation type="submission" date="2020-08" db="EMBL/GenBank/DDBJ databases">
        <title>Genomic Encyclopedia of Type Strains, Phase IV (KMG-IV): sequencing the most valuable type-strain genomes for metagenomic binning, comparative biology and taxonomic classification.</title>
        <authorList>
            <person name="Goeker M."/>
        </authorList>
    </citation>
    <scope>NUCLEOTIDE SEQUENCE [LARGE SCALE GENOMIC DNA]</scope>
    <source>
        <strain evidence="3 4">DSM 103725</strain>
    </source>
</reference>
<feature type="region of interest" description="Disordered" evidence="1">
    <location>
        <begin position="177"/>
        <end position="201"/>
    </location>
</feature>
<feature type="compositionally biased region" description="Acidic residues" evidence="1">
    <location>
        <begin position="184"/>
        <end position="201"/>
    </location>
</feature>
<feature type="chain" id="PRO_5030596757" evidence="2">
    <location>
        <begin position="33"/>
        <end position="201"/>
    </location>
</feature>
<organism evidence="3 4">
    <name type="scientific">Algisphaera agarilytica</name>
    <dbReference type="NCBI Taxonomy" id="1385975"/>
    <lineage>
        <taxon>Bacteria</taxon>
        <taxon>Pseudomonadati</taxon>
        <taxon>Planctomycetota</taxon>
        <taxon>Phycisphaerae</taxon>
        <taxon>Phycisphaerales</taxon>
        <taxon>Phycisphaeraceae</taxon>
        <taxon>Algisphaera</taxon>
    </lineage>
</organism>
<evidence type="ECO:0000313" key="4">
    <source>
        <dbReference type="Proteomes" id="UP000541810"/>
    </source>
</evidence>
<sequence length="201" mass="22264">MFHRVPRFSASRSASLAVLVLAAMLLPGVALAKDFLPADGNLKIREGNSKRSPVVIFIDKGLIYKGERKAEDAILYNFRSGLVRKGRERSGDFVVRIRENAVVDADNNRIFTVSNGKIFGPDDRRKVLYTIGGSQLYRGDNRQTPALYNWSGSNWDNQQTALLMAVLIHLEVLPVETKQKPEAGEGEESGENEESDETQGG</sequence>